<evidence type="ECO:0000256" key="2">
    <source>
        <dbReference type="SAM" id="SignalP"/>
    </source>
</evidence>
<dbReference type="InParanoid" id="A0A2P6N296"/>
<accession>A0A2P6N296</accession>
<feature type="signal peptide" evidence="2">
    <location>
        <begin position="1"/>
        <end position="17"/>
    </location>
</feature>
<feature type="chain" id="PRO_5015141920" description="Peptidase S74 domain-containing protein" evidence="2">
    <location>
        <begin position="18"/>
        <end position="1463"/>
    </location>
</feature>
<evidence type="ECO:0000313" key="5">
    <source>
        <dbReference type="Proteomes" id="UP000241769"/>
    </source>
</evidence>
<dbReference type="InterPro" id="IPR036397">
    <property type="entry name" value="RNaseH_sf"/>
</dbReference>
<evidence type="ECO:0000259" key="3">
    <source>
        <dbReference type="PROSITE" id="PS51688"/>
    </source>
</evidence>
<gene>
    <name evidence="4" type="ORF">PROFUN_13882</name>
</gene>
<dbReference type="InterPro" id="IPR012337">
    <property type="entry name" value="RNaseH-like_sf"/>
</dbReference>
<organism evidence="4 5">
    <name type="scientific">Planoprotostelium fungivorum</name>
    <dbReference type="NCBI Taxonomy" id="1890364"/>
    <lineage>
        <taxon>Eukaryota</taxon>
        <taxon>Amoebozoa</taxon>
        <taxon>Evosea</taxon>
        <taxon>Variosea</taxon>
        <taxon>Cavosteliida</taxon>
        <taxon>Cavosteliaceae</taxon>
        <taxon>Planoprotostelium</taxon>
    </lineage>
</organism>
<feature type="domain" description="Peptidase S74" evidence="3">
    <location>
        <begin position="615"/>
        <end position="810"/>
    </location>
</feature>
<protein>
    <recommendedName>
        <fullName evidence="3">Peptidase S74 domain-containing protein</fullName>
    </recommendedName>
</protein>
<sequence length="1463" mass="166789">MSVSVGAILSIITFTASRSGNQQTEIDVGIIWMENSGYGYTVRQRVNLVQSAITYYRMAPIYAVSRAINTLVVSIFRYYIGTAWMKPTFLKEMDNLHADIIRRAERQLWTSPREAAFIPRHLGGYGIEQLARALTMDCYITKGLDAACPQTRQVKNRKATQLYRLYSTAESLGVKLSVRTGPFKSQPRRMHWKRYRIQWSANKKEPHEEDKILPEHQQKLDESLISQEKPRAPRRREKMTIYTNGSLDTQGRAGYGIYHEGDSPFNAAKRSPMGHVIYEAELNGPIEGAGKPSASHKIWRSSLPSINNDLNRPLALRISNEGRKRKMAGSQITFTWIRGHSGTEGNEEADRIVECSGSHHSVVELLESPHGGGMEVCDCYLHMDEIQGIEQDIDLIFSDGAILSATPASLNGYQKELLERLGKFNQIVHQGKMNHALYFTTWKPIPINKNNKNKSGCDMSITGSWKPLSDNIIRIDCGGSNERSGRVFALTKSKRFKLWAISSARDSTAPTPTKLILPDPQQIVEDSSNKKRKNGQTQETVADEVPKPTDDTILADSTNLFMDLEGLDEFMSNWLDCNPDSILPLLESPPIPYGSVEFDTVRSKTVISDKFYLTSDPKRKSNIRSWSPSRIIEAMLALPRIGVYDYEMDGVQSTGFITTDVKQAMPSAVRSSEDGIERVDTYQIQALTWSNLRWLSFVVIMVVIGLTYNFYSDWTDGRTAPKAMPKPYYYGMYPPNPLYTSDQNGMKTIHDAYFENRTDAFVQGMKGTGHSEFIGAYVRRYRDSYGSIMIFNATTVSHFDADIAAAAVELRCNISVKGRKAARQLYACLPEIHAKPNLFIFEYVNSSEISELFLRRPDSDAHVIMTSSSAMSKRHRQSFITVQLNGLSCNDTLEFAGKRYSAEDVKKNECGLLRLNDYFMGYPPCIEEVLDYIAWIEKPLQSGICDVITDEFALRHFNKCRGHLEDVIDETCRNHPLTCEVMKLSSVLGSLPIHYHTLLLMNVSDTEMGRMLIPDGPTPRLELIMRVLAWARDNFILRTFPLEKVFRMNPLIHACIRSRLSTNEAEMYRDIATYMMDVLRPEMMDHIFETKRTWHDVKTQRNMNCLILMEGMTLADANPAHAISLLQITLKNYTSETMCPEYVAVLLNRLVSQGHGIELARNISKIIPPTHLNTMYIHSVLLSRLGQHEQVLKILSIIQSHVGEEDLLWKFLLQIGYAREYFLLKRYDEAIRHVEECSKINLCLLWAAKSLYWIHNERGDADMAYNSYVNMYYLEEYDNIRQQAEEKIVDLDWIHRTFSYCNVRMCHEGMQPLMLQIASTAKRSIDAGEPVFIVGKVWQLGHVTAEVLVGEHNITLSYSLHHIGGVIRRSVTVRFYYHGGHPPVFTSWNGKWKLEMEGLSKEQSREHFYYIPTQSFLNRPLPTWSHTFTIGGLSSDGKGVSFQNFTMSYDFPSKFDVGVLKRI</sequence>
<dbReference type="GO" id="GO:0003676">
    <property type="term" value="F:nucleic acid binding"/>
    <property type="evidence" value="ECO:0007669"/>
    <property type="project" value="InterPro"/>
</dbReference>
<comment type="caution">
    <text evidence="4">The sequence shown here is derived from an EMBL/GenBank/DDBJ whole genome shotgun (WGS) entry which is preliminary data.</text>
</comment>
<feature type="region of interest" description="Disordered" evidence="1">
    <location>
        <begin position="508"/>
        <end position="551"/>
    </location>
</feature>
<name>A0A2P6N296_9EUKA</name>
<dbReference type="Proteomes" id="UP000241769">
    <property type="component" value="Unassembled WGS sequence"/>
</dbReference>
<evidence type="ECO:0000256" key="1">
    <source>
        <dbReference type="SAM" id="MobiDB-lite"/>
    </source>
</evidence>
<dbReference type="EMBL" id="MDYQ01000241">
    <property type="protein sequence ID" value="PRP78073.1"/>
    <property type="molecule type" value="Genomic_DNA"/>
</dbReference>
<dbReference type="SUPFAM" id="SSF53098">
    <property type="entry name" value="Ribonuclease H-like"/>
    <property type="match status" value="1"/>
</dbReference>
<keyword evidence="2" id="KW-0732">Signal</keyword>
<evidence type="ECO:0000313" key="4">
    <source>
        <dbReference type="EMBL" id="PRP78073.1"/>
    </source>
</evidence>
<dbReference type="Gene3D" id="3.30.420.10">
    <property type="entry name" value="Ribonuclease H-like superfamily/Ribonuclease H"/>
    <property type="match status" value="1"/>
</dbReference>
<proteinExistence type="predicted"/>
<dbReference type="PROSITE" id="PS51688">
    <property type="entry name" value="ICA"/>
    <property type="match status" value="1"/>
</dbReference>
<reference evidence="4 5" key="1">
    <citation type="journal article" date="2018" name="Genome Biol. Evol.">
        <title>Multiple Roots of Fruiting Body Formation in Amoebozoa.</title>
        <authorList>
            <person name="Hillmann F."/>
            <person name="Forbes G."/>
            <person name="Novohradska S."/>
            <person name="Ferling I."/>
            <person name="Riege K."/>
            <person name="Groth M."/>
            <person name="Westermann M."/>
            <person name="Marz M."/>
            <person name="Spaller T."/>
            <person name="Winckler T."/>
            <person name="Schaap P."/>
            <person name="Glockner G."/>
        </authorList>
    </citation>
    <scope>NUCLEOTIDE SEQUENCE [LARGE SCALE GENOMIC DNA]</scope>
    <source>
        <strain evidence="4 5">Jena</strain>
    </source>
</reference>
<dbReference type="InterPro" id="IPR030392">
    <property type="entry name" value="S74_ICA"/>
</dbReference>
<keyword evidence="5" id="KW-1185">Reference proteome</keyword>